<accession>A0A1R3VTS9</accession>
<proteinExistence type="predicted"/>
<reference evidence="2 3" key="1">
    <citation type="submission" date="2017-01" db="EMBL/GenBank/DDBJ databases">
        <authorList>
            <person name="Mah S.A."/>
            <person name="Swanson W.J."/>
            <person name="Moy G.W."/>
            <person name="Vacquier V.D."/>
        </authorList>
    </citation>
    <scope>NUCLEOTIDE SEQUENCE [LARGE SCALE GENOMIC DNA]</scope>
    <source>
        <strain evidence="2 3">M9</strain>
    </source>
</reference>
<keyword evidence="2" id="KW-0489">Methyltransferase</keyword>
<sequence length="569" mass="64655">MSAPIALFVYARPEHVRRTVESLLRNSEAANSDLIVFSDAARSSDKEEAVRQVREYVAGIEGFRSLTIHHRPENYGLSKSIIEGVSQVLTEHDHVIVMEDDLETSPFFLRYMNEALERYAEDDRVISVHGYIYPVQKPLPEAFFLRGADCWGWATWRRGWKLFNPDGQFLLDELKRQKLLKAFDFNGAYSYSGMLQGQINGTNDSWAVRWHASAFLANKLTLYPGRSLVHNIGNDSTGTHCGASAVFDAELSTTPIRLDDVVVEESTAAKTVIEEFLRAKRPPLQRILGRFMPENVRHKLTGLVKDWLPPVLARQLRRLSRLGGGITFEGPFATWDEAVRMSSGYDSQEILDKVLAATLKVKNGEAAYERDSVLFDEIQYAWPVTAGLMWSAARNGGRLSVLDFGGSLGSSYFQNREFLEGLADLRWSVVEQTHFVKVGKQYIQDERLRFYETIDECVKTEKPNVVLLSSVLQYLEKPYDFFELLLNIDADSLIIDRTPFLNSDADDLVKVQVTPSSIYSAAYPLWFFKKSNFVRLAISHGYETKAEFDALDRLDPTSTWKGMFFVKAK</sequence>
<gene>
    <name evidence="2" type="ORF">SAMN05216526_0815</name>
</gene>
<dbReference type="AlphaFoldDB" id="A0A1R3VTS9"/>
<keyword evidence="3" id="KW-1185">Reference proteome</keyword>
<dbReference type="InterPro" id="IPR029044">
    <property type="entry name" value="Nucleotide-diphossugar_trans"/>
</dbReference>
<dbReference type="Proteomes" id="UP000223759">
    <property type="component" value="Unassembled WGS sequence"/>
</dbReference>
<dbReference type="Pfam" id="PF00535">
    <property type="entry name" value="Glycos_transf_2"/>
    <property type="match status" value="1"/>
</dbReference>
<evidence type="ECO:0000313" key="2">
    <source>
        <dbReference type="EMBL" id="SIT68298.1"/>
    </source>
</evidence>
<dbReference type="Gene3D" id="3.90.550.10">
    <property type="entry name" value="Spore Coat Polysaccharide Biosynthesis Protein SpsA, Chain A"/>
    <property type="match status" value="1"/>
</dbReference>
<dbReference type="SUPFAM" id="SSF53448">
    <property type="entry name" value="Nucleotide-diphospho-sugar transferases"/>
    <property type="match status" value="1"/>
</dbReference>
<dbReference type="GO" id="GO:0032259">
    <property type="term" value="P:methylation"/>
    <property type="evidence" value="ECO:0007669"/>
    <property type="project" value="UniProtKB-KW"/>
</dbReference>
<organism evidence="2 3">
    <name type="scientific">Ectothiorhodosinus mongolicus</name>
    <dbReference type="NCBI Taxonomy" id="233100"/>
    <lineage>
        <taxon>Bacteria</taxon>
        <taxon>Pseudomonadati</taxon>
        <taxon>Pseudomonadota</taxon>
        <taxon>Gammaproteobacteria</taxon>
        <taxon>Chromatiales</taxon>
        <taxon>Ectothiorhodospiraceae</taxon>
        <taxon>Ectothiorhodosinus</taxon>
    </lineage>
</organism>
<dbReference type="NCBIfam" id="TIGR04325">
    <property type="entry name" value="MTase_LIC12133"/>
    <property type="match status" value="1"/>
</dbReference>
<dbReference type="RefSeq" id="WP_076755266.1">
    <property type="nucleotide sequence ID" value="NZ_CP023018.1"/>
</dbReference>
<keyword evidence="2" id="KW-0808">Transferase</keyword>
<feature type="domain" description="Glycosyltransferase 2-like" evidence="1">
    <location>
        <begin position="9"/>
        <end position="127"/>
    </location>
</feature>
<protein>
    <submittedName>
        <fullName evidence="2">Putative methyltransferase, LIC12133 family</fullName>
    </submittedName>
</protein>
<dbReference type="GO" id="GO:0008168">
    <property type="term" value="F:methyltransferase activity"/>
    <property type="evidence" value="ECO:0007669"/>
    <property type="project" value="UniProtKB-KW"/>
</dbReference>
<evidence type="ECO:0000259" key="1">
    <source>
        <dbReference type="Pfam" id="PF00535"/>
    </source>
</evidence>
<dbReference type="OrthoDB" id="5180856at2"/>
<dbReference type="InterPro" id="IPR001173">
    <property type="entry name" value="Glyco_trans_2-like"/>
</dbReference>
<dbReference type="EMBL" id="FTPK01000002">
    <property type="protein sequence ID" value="SIT68298.1"/>
    <property type="molecule type" value="Genomic_DNA"/>
</dbReference>
<name>A0A1R3VTS9_9GAMM</name>
<dbReference type="InterPro" id="IPR027612">
    <property type="entry name" value="Put_MTase_LIC12133"/>
</dbReference>
<evidence type="ECO:0000313" key="3">
    <source>
        <dbReference type="Proteomes" id="UP000223759"/>
    </source>
</evidence>
<dbReference type="STRING" id="233100.SAMN05216526_0815"/>